<dbReference type="PANTHER" id="PTHR43342:SF1">
    <property type="entry name" value="BIFURCATING [FEFE] HYDROGENASE GAMMA SUBUNIT"/>
    <property type="match status" value="1"/>
</dbReference>
<evidence type="ECO:0000256" key="2">
    <source>
        <dbReference type="ARBA" id="ARBA00022714"/>
    </source>
</evidence>
<keyword evidence="8" id="KW-0830">Ubiquinone</keyword>
<protein>
    <submittedName>
        <fullName evidence="8">NADH dehydrogenase (Ubiquinone) 24 kDa subunit</fullName>
    </submittedName>
</protein>
<dbReference type="PANTHER" id="PTHR43342">
    <property type="entry name" value="NADH-QUINONE OXIDOREDUCTASE, E SUBUNIT"/>
    <property type="match status" value="1"/>
</dbReference>
<sequence>MNMRISAGELTERSLQIIRDLKHLEGPMLPILHAIQAEFGYVPEEVKPVIASELNLSRAEVHGVVTFYHEFRDHPAGRHVLKLCRAEACQSMGSDRIADHARQLLGIDFHQTTLDGAVTLEPVYCLGLCACAPAAMLDGEVLGRVDEHCLSEIVAGLSR</sequence>
<name>A0A068SVL9_NEOGA</name>
<dbReference type="PROSITE" id="PS01099">
    <property type="entry name" value="COMPLEX1_24K"/>
    <property type="match status" value="1"/>
</dbReference>
<dbReference type="AlphaFoldDB" id="A0A068SVL9"/>
<dbReference type="InterPro" id="IPR002023">
    <property type="entry name" value="NuoE-like"/>
</dbReference>
<feature type="binding site" evidence="7">
    <location>
        <position position="84"/>
    </location>
    <ligand>
        <name>[2Fe-2S] cluster</name>
        <dbReference type="ChEBI" id="CHEBI:190135"/>
    </ligand>
</feature>
<dbReference type="KEGG" id="ngg:RG540_CH36490"/>
<dbReference type="OrthoDB" id="9807941at2"/>
<evidence type="ECO:0000313" key="8">
    <source>
        <dbReference type="EMBL" id="CDN49806.1"/>
    </source>
</evidence>
<dbReference type="Proteomes" id="UP000028181">
    <property type="component" value="Chromosome I"/>
</dbReference>
<gene>
    <name evidence="8" type="ORF">RG540_CH36490</name>
</gene>
<dbReference type="eggNOG" id="COG1905">
    <property type="taxonomic scope" value="Bacteria"/>
</dbReference>
<dbReference type="HOGENOM" id="CLU_054362_2_2_5"/>
<comment type="similarity">
    <text evidence="1">Belongs to the complex I 24 kDa subunit family.</text>
</comment>
<dbReference type="InterPro" id="IPR028431">
    <property type="entry name" value="NADP_DH_HndA-like"/>
</dbReference>
<evidence type="ECO:0000256" key="7">
    <source>
        <dbReference type="PIRSR" id="PIRSR000216-1"/>
    </source>
</evidence>
<dbReference type="InterPro" id="IPR036249">
    <property type="entry name" value="Thioredoxin-like_sf"/>
</dbReference>
<evidence type="ECO:0000256" key="5">
    <source>
        <dbReference type="ARBA" id="ARBA00023014"/>
    </source>
</evidence>
<dbReference type="PIRSF" id="PIRSF000216">
    <property type="entry name" value="NADH_DH_24kDa"/>
    <property type="match status" value="1"/>
</dbReference>
<feature type="binding site" evidence="7">
    <location>
        <position position="89"/>
    </location>
    <ligand>
        <name>[2Fe-2S] cluster</name>
        <dbReference type="ChEBI" id="CHEBI:190135"/>
    </ligand>
</feature>
<keyword evidence="2 7" id="KW-0001">2Fe-2S</keyword>
<dbReference type="Pfam" id="PF01257">
    <property type="entry name" value="2Fe-2S_thioredx"/>
    <property type="match status" value="1"/>
</dbReference>
<dbReference type="CDD" id="cd03081">
    <property type="entry name" value="TRX_Fd_NuoE_FDH_gamma"/>
    <property type="match status" value="1"/>
</dbReference>
<dbReference type="PATRIC" id="fig|1028800.3.peg.3700"/>
<feature type="binding site" evidence="7">
    <location>
        <position position="129"/>
    </location>
    <ligand>
        <name>[2Fe-2S] cluster</name>
        <dbReference type="ChEBI" id="CHEBI:190135"/>
    </ligand>
</feature>
<reference evidence="9" key="1">
    <citation type="journal article" date="2014" name="BMC Genomics">
        <title>Genome sequencing of two Neorhizobium galegae strains reveals a noeT gene responsible for the unusual acetylation of the nodulation factors.</title>
        <authorList>
            <person name="Osterman J."/>
            <person name="Marsh J."/>
            <person name="Laine P.K."/>
            <person name="Zeng Z."/>
            <person name="Alatalo E."/>
            <person name="Sullivan J.T."/>
            <person name="Young J.P."/>
            <person name="Thomas-Oates J."/>
            <person name="Paulin L."/>
            <person name="Lindstrom K."/>
        </authorList>
    </citation>
    <scope>NUCLEOTIDE SEQUENCE [LARGE SCALE GENOMIC DNA]</scope>
    <source>
        <strain evidence="9">HAMBI 540</strain>
    </source>
</reference>
<keyword evidence="9" id="KW-1185">Reference proteome</keyword>
<keyword evidence="3 7" id="KW-0479">Metal-binding</keyword>
<evidence type="ECO:0000256" key="3">
    <source>
        <dbReference type="ARBA" id="ARBA00022723"/>
    </source>
</evidence>
<keyword evidence="4 7" id="KW-0408">Iron</keyword>
<dbReference type="Gene3D" id="1.10.10.1590">
    <property type="entry name" value="NADH-quinone oxidoreductase subunit E"/>
    <property type="match status" value="1"/>
</dbReference>
<evidence type="ECO:0000256" key="1">
    <source>
        <dbReference type="ARBA" id="ARBA00010643"/>
    </source>
</evidence>
<evidence type="ECO:0000256" key="4">
    <source>
        <dbReference type="ARBA" id="ARBA00023004"/>
    </source>
</evidence>
<dbReference type="NCBIfam" id="NF004638">
    <property type="entry name" value="PRK05988.1"/>
    <property type="match status" value="1"/>
</dbReference>
<organism evidence="8 9">
    <name type="scientific">Neorhizobium galegae bv. orientalis str. HAMBI 540</name>
    <dbReference type="NCBI Taxonomy" id="1028800"/>
    <lineage>
        <taxon>Bacteria</taxon>
        <taxon>Pseudomonadati</taxon>
        <taxon>Pseudomonadota</taxon>
        <taxon>Alphaproteobacteria</taxon>
        <taxon>Hyphomicrobiales</taxon>
        <taxon>Rhizobiaceae</taxon>
        <taxon>Rhizobium/Agrobacterium group</taxon>
        <taxon>Neorhizobium</taxon>
    </lineage>
</organism>
<dbReference type="Gene3D" id="3.40.30.10">
    <property type="entry name" value="Glutaredoxin"/>
    <property type="match status" value="1"/>
</dbReference>
<comment type="cofactor">
    <cofactor evidence="6">
        <name>[2Fe-2S] cluster</name>
        <dbReference type="ChEBI" id="CHEBI:190135"/>
    </cofactor>
</comment>
<dbReference type="GO" id="GO:0016491">
    <property type="term" value="F:oxidoreductase activity"/>
    <property type="evidence" value="ECO:0007669"/>
    <property type="project" value="InterPro"/>
</dbReference>
<dbReference type="EMBL" id="HG938353">
    <property type="protein sequence ID" value="CDN49806.1"/>
    <property type="molecule type" value="Genomic_DNA"/>
</dbReference>
<keyword evidence="5 7" id="KW-0411">Iron-sulfur</keyword>
<proteinExistence type="inferred from homology"/>
<dbReference type="RefSeq" id="WP_038590754.1">
    <property type="nucleotide sequence ID" value="NZ_HG938353.1"/>
</dbReference>
<evidence type="ECO:0000313" key="9">
    <source>
        <dbReference type="Proteomes" id="UP000028181"/>
    </source>
</evidence>
<dbReference type="InterPro" id="IPR041921">
    <property type="entry name" value="NuoE_N"/>
</dbReference>
<dbReference type="GO" id="GO:0051537">
    <property type="term" value="F:2 iron, 2 sulfur cluster binding"/>
    <property type="evidence" value="ECO:0007669"/>
    <property type="project" value="UniProtKB-KW"/>
</dbReference>
<dbReference type="GeneID" id="24257742"/>
<comment type="cofactor">
    <cofactor evidence="7">
        <name>[2Fe-2S] cluster</name>
        <dbReference type="ChEBI" id="CHEBI:190135"/>
    </cofactor>
    <text evidence="7">Binds 1 [2Fe-2S] cluster.</text>
</comment>
<feature type="binding site" evidence="7">
    <location>
        <position position="125"/>
    </location>
    <ligand>
        <name>[2Fe-2S] cluster</name>
        <dbReference type="ChEBI" id="CHEBI:190135"/>
    </ligand>
</feature>
<dbReference type="GO" id="GO:0046872">
    <property type="term" value="F:metal ion binding"/>
    <property type="evidence" value="ECO:0007669"/>
    <property type="project" value="UniProtKB-KW"/>
</dbReference>
<dbReference type="SUPFAM" id="SSF52833">
    <property type="entry name" value="Thioredoxin-like"/>
    <property type="match status" value="1"/>
</dbReference>
<accession>A0A068SVL9</accession>
<evidence type="ECO:0000256" key="6">
    <source>
        <dbReference type="ARBA" id="ARBA00034078"/>
    </source>
</evidence>